<keyword evidence="5 10" id="KW-0812">Transmembrane</keyword>
<dbReference type="PROSITE" id="PS00218">
    <property type="entry name" value="AMINO_ACID_PERMEASE_1"/>
    <property type="match status" value="1"/>
</dbReference>
<dbReference type="RefSeq" id="WP_019618873.1">
    <property type="nucleotide sequence ID" value="NZ_JBHUNE010000001.1"/>
</dbReference>
<feature type="transmembrane region" description="Helical" evidence="10">
    <location>
        <begin position="173"/>
        <end position="194"/>
    </location>
</feature>
<feature type="transmembrane region" description="Helical" evidence="10">
    <location>
        <begin position="352"/>
        <end position="375"/>
    </location>
</feature>
<keyword evidence="6" id="KW-0029">Amino-acid transport</keyword>
<dbReference type="PANTHER" id="PTHR43495">
    <property type="entry name" value="GABA PERMEASE"/>
    <property type="match status" value="1"/>
</dbReference>
<keyword evidence="3" id="KW-0813">Transport</keyword>
<proteinExistence type="inferred from homology"/>
<feature type="transmembrane region" description="Helical" evidence="10">
    <location>
        <begin position="214"/>
        <end position="234"/>
    </location>
</feature>
<dbReference type="PIRSF" id="PIRSF006060">
    <property type="entry name" value="AA_transporter"/>
    <property type="match status" value="1"/>
</dbReference>
<dbReference type="PANTHER" id="PTHR43495:SF1">
    <property type="entry name" value="L-ASPARAGINE PERMEASE"/>
    <property type="match status" value="1"/>
</dbReference>
<dbReference type="Gene3D" id="1.20.1740.10">
    <property type="entry name" value="Amino acid/polyamine transporter I"/>
    <property type="match status" value="1"/>
</dbReference>
<dbReference type="InterPro" id="IPR004840">
    <property type="entry name" value="Amino_acid_permease_CS"/>
</dbReference>
<feature type="transmembrane region" description="Helical" evidence="10">
    <location>
        <begin position="108"/>
        <end position="137"/>
    </location>
</feature>
<evidence type="ECO:0000313" key="13">
    <source>
        <dbReference type="Proteomes" id="UP001597492"/>
    </source>
</evidence>
<evidence type="ECO:0000256" key="7">
    <source>
        <dbReference type="ARBA" id="ARBA00022989"/>
    </source>
</evidence>
<dbReference type="InterPro" id="IPR004841">
    <property type="entry name" value="AA-permease/SLC12A_dom"/>
</dbReference>
<feature type="transmembrane region" description="Helical" evidence="10">
    <location>
        <begin position="266"/>
        <end position="284"/>
    </location>
</feature>
<feature type="domain" description="Amino acid permease/ SLC12A" evidence="11">
    <location>
        <begin position="35"/>
        <end position="466"/>
    </location>
</feature>
<evidence type="ECO:0000256" key="8">
    <source>
        <dbReference type="ARBA" id="ARBA00023136"/>
    </source>
</evidence>
<dbReference type="Pfam" id="PF00324">
    <property type="entry name" value="AA_permease"/>
    <property type="match status" value="1"/>
</dbReference>
<feature type="transmembrane region" description="Helical" evidence="10">
    <location>
        <begin position="65"/>
        <end position="87"/>
    </location>
</feature>
<comment type="similarity">
    <text evidence="2">Belongs to the amino acid-polyamine-organocation (APC) superfamily. Amino acid transporter (AAT) (TC 2.A.3.1) family.</text>
</comment>
<feature type="transmembrane region" description="Helical" evidence="10">
    <location>
        <begin position="447"/>
        <end position="467"/>
    </location>
</feature>
<dbReference type="EMBL" id="JBHUNE010000001">
    <property type="protein sequence ID" value="MFD2757028.1"/>
    <property type="molecule type" value="Genomic_DNA"/>
</dbReference>
<evidence type="ECO:0000259" key="11">
    <source>
        <dbReference type="Pfam" id="PF00324"/>
    </source>
</evidence>
<keyword evidence="13" id="KW-1185">Reference proteome</keyword>
<accession>A0ABW5UTQ7</accession>
<feature type="transmembrane region" description="Helical" evidence="10">
    <location>
        <begin position="381"/>
        <end position="405"/>
    </location>
</feature>
<feature type="transmembrane region" description="Helical" evidence="10">
    <location>
        <begin position="36"/>
        <end position="53"/>
    </location>
</feature>
<reference evidence="13" key="1">
    <citation type="journal article" date="2019" name="Int. J. Syst. Evol. Microbiol.">
        <title>The Global Catalogue of Microorganisms (GCM) 10K type strain sequencing project: providing services to taxonomists for standard genome sequencing and annotation.</title>
        <authorList>
            <consortium name="The Broad Institute Genomics Platform"/>
            <consortium name="The Broad Institute Genome Sequencing Center for Infectious Disease"/>
            <person name="Wu L."/>
            <person name="Ma J."/>
        </authorList>
    </citation>
    <scope>NUCLEOTIDE SEQUENCE [LARGE SCALE GENOMIC DNA]</scope>
    <source>
        <strain evidence="13">TISTR 1514</strain>
    </source>
</reference>
<evidence type="ECO:0000256" key="9">
    <source>
        <dbReference type="SAM" id="MobiDB-lite"/>
    </source>
</evidence>
<evidence type="ECO:0000256" key="2">
    <source>
        <dbReference type="ARBA" id="ARBA00008583"/>
    </source>
</evidence>
<feature type="transmembrane region" description="Helical" evidence="10">
    <location>
        <begin position="417"/>
        <end position="441"/>
    </location>
</feature>
<dbReference type="Proteomes" id="UP001597492">
    <property type="component" value="Unassembled WGS sequence"/>
</dbReference>
<name>A0ABW5UTQ7_9MICO</name>
<keyword evidence="4" id="KW-1003">Cell membrane</keyword>
<evidence type="ECO:0000256" key="3">
    <source>
        <dbReference type="ARBA" id="ARBA00022448"/>
    </source>
</evidence>
<evidence type="ECO:0000313" key="12">
    <source>
        <dbReference type="EMBL" id="MFD2757028.1"/>
    </source>
</evidence>
<evidence type="ECO:0000256" key="5">
    <source>
        <dbReference type="ARBA" id="ARBA00022692"/>
    </source>
</evidence>
<comment type="caution">
    <text evidence="12">The sequence shown here is derived from an EMBL/GenBank/DDBJ whole genome shotgun (WGS) entry which is preliminary data.</text>
</comment>
<comment type="subcellular location">
    <subcellularLocation>
        <location evidence="1">Cell membrane</location>
        <topology evidence="1">Multi-pass membrane protein</topology>
    </subcellularLocation>
</comment>
<organism evidence="12 13">
    <name type="scientific">Gulosibacter faecalis</name>
    <dbReference type="NCBI Taxonomy" id="272240"/>
    <lineage>
        <taxon>Bacteria</taxon>
        <taxon>Bacillati</taxon>
        <taxon>Actinomycetota</taxon>
        <taxon>Actinomycetes</taxon>
        <taxon>Micrococcales</taxon>
        <taxon>Microbacteriaceae</taxon>
        <taxon>Gulosibacter</taxon>
    </lineage>
</organism>
<gene>
    <name evidence="12" type="ORF">ACFSW7_01390</name>
</gene>
<feature type="transmembrane region" description="Helical" evidence="10">
    <location>
        <begin position="304"/>
        <end position="324"/>
    </location>
</feature>
<sequence>MHTNNGVPESEAQATAPAVTDAGDSGYKKSLQRRHINMIAIGGSIGTGLFLGASGRMEIAGPSLAVVYIVCGLFAFIIVRALGELVMYRPSSGAFVSYAREFMGEKGAFTVGWLFFLDWGTTVIADITAIALYAHFWSFFTPVPQWVIALVALIIVMAMNVTSARLFGELEYWFALIKVGAIILFGILGIYMIVTQTPIDGHTPGIALITENGGFFPNGIGAMFVIALGVVFAYGGTEMVGVAAGEAQDARAVVPKAVNSIMWRIMLFYAGSVVLFTLLLPWTAYDSSESPFVTVMSGIGIPHAGDIMNLVVLTAAMSSLNAGLYSTGRTLRSLATAGTGPKFAKRMNKAGVPYGGILITTGLGVLGVIMNLIVPEQAFEIVLNLAGLGIVGVWASIILTHWLFVRKTKREGGERPAFRLPFAPVTNVVTLVFLAVVILLMALDPGVGRITLGAFVIVVVLMVIGWYRVRGRINPEALTSNIDIAAELDLAPELDVDSPDRTESQKREN</sequence>
<protein>
    <submittedName>
        <fullName evidence="12">Amino acid permease</fullName>
    </submittedName>
</protein>
<evidence type="ECO:0000256" key="1">
    <source>
        <dbReference type="ARBA" id="ARBA00004651"/>
    </source>
</evidence>
<keyword evidence="8 10" id="KW-0472">Membrane</keyword>
<evidence type="ECO:0000256" key="4">
    <source>
        <dbReference type="ARBA" id="ARBA00022475"/>
    </source>
</evidence>
<feature type="region of interest" description="Disordered" evidence="9">
    <location>
        <begin position="1"/>
        <end position="21"/>
    </location>
</feature>
<keyword evidence="7 10" id="KW-1133">Transmembrane helix</keyword>
<evidence type="ECO:0000256" key="10">
    <source>
        <dbReference type="SAM" id="Phobius"/>
    </source>
</evidence>
<evidence type="ECO:0000256" key="6">
    <source>
        <dbReference type="ARBA" id="ARBA00022970"/>
    </source>
</evidence>
<feature type="transmembrane region" description="Helical" evidence="10">
    <location>
        <begin position="143"/>
        <end position="161"/>
    </location>
</feature>